<comment type="caution">
    <text evidence="1">The sequence shown here is derived from an EMBL/GenBank/DDBJ whole genome shotgun (WGS) entry which is preliminary data.</text>
</comment>
<evidence type="ECO:0000313" key="2">
    <source>
        <dbReference type="Proteomes" id="UP000218102"/>
    </source>
</evidence>
<protein>
    <recommendedName>
        <fullName evidence="3">RHS repeat-associated core domain-containing protein</fullName>
    </recommendedName>
</protein>
<dbReference type="EMBL" id="NTME01000008">
    <property type="protein sequence ID" value="PBJ95653.1"/>
    <property type="molecule type" value="Genomic_DNA"/>
</dbReference>
<evidence type="ECO:0008006" key="3">
    <source>
        <dbReference type="Google" id="ProtNLM"/>
    </source>
</evidence>
<gene>
    <name evidence="1" type="ORF">CMV24_11360</name>
</gene>
<accession>A0A2A3M6H5</accession>
<dbReference type="RefSeq" id="WP_080676080.1">
    <property type="nucleotide sequence ID" value="NZ_CP010359.1"/>
</dbReference>
<proteinExistence type="predicted"/>
<reference evidence="1 2" key="1">
    <citation type="submission" date="2017-09" db="EMBL/GenBank/DDBJ databases">
        <authorList>
            <person name="Ehlers B."/>
            <person name="Leendertz F.H."/>
        </authorList>
    </citation>
    <scope>NUCLEOTIDE SEQUENCE [LARGE SCALE GENOMIC DNA]</scope>
    <source>
        <strain evidence="1 2">DJ-1</strain>
    </source>
</reference>
<name>A0A2A3M6H5_PSEDL</name>
<dbReference type="SUPFAM" id="SSF56399">
    <property type="entry name" value="ADP-ribosylation"/>
    <property type="match status" value="1"/>
</dbReference>
<organism evidence="1 2">
    <name type="scientific">Pseudomonas plecoglossicida</name>
    <dbReference type="NCBI Taxonomy" id="70775"/>
    <lineage>
        <taxon>Bacteria</taxon>
        <taxon>Pseudomonadati</taxon>
        <taxon>Pseudomonadota</taxon>
        <taxon>Gammaproteobacteria</taxon>
        <taxon>Pseudomonadales</taxon>
        <taxon>Pseudomonadaceae</taxon>
        <taxon>Pseudomonas</taxon>
    </lineage>
</organism>
<evidence type="ECO:0000313" key="1">
    <source>
        <dbReference type="EMBL" id="PBJ95653.1"/>
    </source>
</evidence>
<dbReference type="NCBIfam" id="TIGR03696">
    <property type="entry name" value="Rhs_assc_core"/>
    <property type="match status" value="1"/>
</dbReference>
<dbReference type="InterPro" id="IPR022385">
    <property type="entry name" value="Rhs_assc_core"/>
</dbReference>
<dbReference type="Gene3D" id="2.180.10.10">
    <property type="entry name" value="RHS repeat-associated core"/>
    <property type="match status" value="1"/>
</dbReference>
<dbReference type="AlphaFoldDB" id="A0A2A3M6H5"/>
<dbReference type="Proteomes" id="UP000218102">
    <property type="component" value="Unassembled WGS sequence"/>
</dbReference>
<sequence length="295" mass="31230">MATSLLNIDRQHSVLGALSLGPRAYSPYGFLSGSLGSGLAFCGQYQDPLTHNYLLGSGHRSYSPGLMRFITPDSLSPFSKGGINGYAYCEGDPINRHDSTGRVWQWIPPLAQAASSVSTGLGAVNRRSLAVVRQRIQRMNGELPDQELVRAELADSLQFYSSIPMGAGANLARNILNAPVSPADPLVSQLVWTGAGGSSGVAIGTNLNGYSVYQTWTQLADQHGINRWSVVAEAIGQVLLPPFVRRGSLQAGQWAAEALGSGIAGAYRVPGRVMAKVHSDDGGEVLRAVLVVRGS</sequence>